<evidence type="ECO:0000313" key="6">
    <source>
        <dbReference type="Proteomes" id="UP001251374"/>
    </source>
</evidence>
<protein>
    <submittedName>
        <fullName evidence="5">Crp/Fnr family transcriptional regulator</fullName>
    </submittedName>
</protein>
<keyword evidence="6" id="KW-1185">Reference proteome</keyword>
<dbReference type="SUPFAM" id="SSF51206">
    <property type="entry name" value="cAMP-binding domain-like"/>
    <property type="match status" value="1"/>
</dbReference>
<dbReference type="Proteomes" id="UP001251374">
    <property type="component" value="Unassembled WGS sequence"/>
</dbReference>
<evidence type="ECO:0000259" key="4">
    <source>
        <dbReference type="PROSITE" id="PS51063"/>
    </source>
</evidence>
<reference evidence="5 6" key="1">
    <citation type="submission" date="2023-04" db="EMBL/GenBank/DDBJ databases">
        <title>A long-awaited taxogenomic arrangement of the family Halomonadaceae.</title>
        <authorList>
            <person name="De La Haba R."/>
            <person name="Chuvochina M."/>
            <person name="Wittouck S."/>
            <person name="Arahal D.R."/>
            <person name="Sanchez-Porro C."/>
            <person name="Hugenholtz P."/>
            <person name="Ventosa A."/>
        </authorList>
    </citation>
    <scope>NUCLEOTIDE SEQUENCE [LARGE SCALE GENOMIC DNA]</scope>
    <source>
        <strain evidence="5 6">DSM 26770</strain>
    </source>
</reference>
<evidence type="ECO:0000256" key="1">
    <source>
        <dbReference type="ARBA" id="ARBA00023015"/>
    </source>
</evidence>
<evidence type="ECO:0000313" key="5">
    <source>
        <dbReference type="EMBL" id="MDR5905397.1"/>
    </source>
</evidence>
<dbReference type="PROSITE" id="PS51063">
    <property type="entry name" value="HTH_CRP_2"/>
    <property type="match status" value="1"/>
</dbReference>
<dbReference type="InterPro" id="IPR036390">
    <property type="entry name" value="WH_DNA-bd_sf"/>
</dbReference>
<dbReference type="RefSeq" id="WP_309719875.1">
    <property type="nucleotide sequence ID" value="NZ_JARWAM010000005.1"/>
</dbReference>
<keyword evidence="2" id="KW-0238">DNA-binding</keyword>
<comment type="caution">
    <text evidence="5">The sequence shown here is derived from an EMBL/GenBank/DDBJ whole genome shotgun (WGS) entry which is preliminary data.</text>
</comment>
<feature type="domain" description="HTH crp-type" evidence="4">
    <location>
        <begin position="179"/>
        <end position="253"/>
    </location>
</feature>
<organism evidence="5 6">
    <name type="scientific">Franzmannia qiaohouensis</name>
    <dbReference type="NCBI Taxonomy" id="1329370"/>
    <lineage>
        <taxon>Bacteria</taxon>
        <taxon>Pseudomonadati</taxon>
        <taxon>Pseudomonadota</taxon>
        <taxon>Gammaproteobacteria</taxon>
        <taxon>Oceanospirillales</taxon>
        <taxon>Halomonadaceae</taxon>
        <taxon>Franzmannia</taxon>
    </lineage>
</organism>
<dbReference type="InterPro" id="IPR014710">
    <property type="entry name" value="RmlC-like_jellyroll"/>
</dbReference>
<name>A0ABU1HDM8_9GAMM</name>
<dbReference type="EMBL" id="JARWAM010000005">
    <property type="protein sequence ID" value="MDR5905397.1"/>
    <property type="molecule type" value="Genomic_DNA"/>
</dbReference>
<dbReference type="Gene3D" id="2.60.120.10">
    <property type="entry name" value="Jelly Rolls"/>
    <property type="match status" value="1"/>
</dbReference>
<keyword evidence="1" id="KW-0805">Transcription regulation</keyword>
<dbReference type="SUPFAM" id="SSF46785">
    <property type="entry name" value="Winged helix' DNA-binding domain"/>
    <property type="match status" value="1"/>
</dbReference>
<proteinExistence type="predicted"/>
<evidence type="ECO:0000256" key="3">
    <source>
        <dbReference type="ARBA" id="ARBA00023163"/>
    </source>
</evidence>
<keyword evidence="3" id="KW-0804">Transcription</keyword>
<dbReference type="InterPro" id="IPR012318">
    <property type="entry name" value="HTH_CRP"/>
</dbReference>
<dbReference type="Pfam" id="PF13545">
    <property type="entry name" value="HTH_Crp_2"/>
    <property type="match status" value="1"/>
</dbReference>
<accession>A0ABU1HDM8</accession>
<sequence>MDERKPDDGRADELESLKRHSDAYSAGMTGASHRPSLPFSHFIDAYARLLDELSRQLSELTSHVINAGKGHVVQRYSDTDKQLYLLEEGWACSKRYTRDSNIQRLELYVPDDIMGVRELASLSVVSEISMLTPGRIRVFSGEQVNQAYETSAALRVVFLRYLAVRGNLVLDRLKSCVSVDAPTRIIYLILETHTRLVNQNALVGMEFELPLTQEEIGEFLGLSAVHVSRSFSLLEEYGYLKRDRNTIKILNYQKSLDKADFYREYIYRGSEESRGEPLGAG</sequence>
<gene>
    <name evidence="5" type="ORF">QC821_08935</name>
</gene>
<evidence type="ECO:0000256" key="2">
    <source>
        <dbReference type="ARBA" id="ARBA00023125"/>
    </source>
</evidence>
<dbReference type="SMART" id="SM00419">
    <property type="entry name" value="HTH_CRP"/>
    <property type="match status" value="1"/>
</dbReference>
<dbReference type="InterPro" id="IPR018490">
    <property type="entry name" value="cNMP-bd_dom_sf"/>
</dbReference>